<protein>
    <submittedName>
        <fullName evidence="2">Uncharacterized protein</fullName>
    </submittedName>
</protein>
<keyword evidence="3" id="KW-1185">Reference proteome</keyword>
<feature type="compositionally biased region" description="Polar residues" evidence="1">
    <location>
        <begin position="77"/>
        <end position="88"/>
    </location>
</feature>
<feature type="compositionally biased region" description="Basic and acidic residues" evidence="1">
    <location>
        <begin position="91"/>
        <end position="104"/>
    </location>
</feature>
<name>A0A166LTN4_COLIC</name>
<feature type="non-terminal residue" evidence="2">
    <location>
        <position position="1"/>
    </location>
</feature>
<proteinExistence type="predicted"/>
<organism evidence="2 3">
    <name type="scientific">Colletotrichum incanum</name>
    <name type="common">Soybean anthracnose fungus</name>
    <dbReference type="NCBI Taxonomy" id="1573173"/>
    <lineage>
        <taxon>Eukaryota</taxon>
        <taxon>Fungi</taxon>
        <taxon>Dikarya</taxon>
        <taxon>Ascomycota</taxon>
        <taxon>Pezizomycotina</taxon>
        <taxon>Sordariomycetes</taxon>
        <taxon>Hypocreomycetidae</taxon>
        <taxon>Glomerellales</taxon>
        <taxon>Glomerellaceae</taxon>
        <taxon>Colletotrichum</taxon>
        <taxon>Colletotrichum spaethianum species complex</taxon>
    </lineage>
</organism>
<dbReference type="Proteomes" id="UP000076584">
    <property type="component" value="Unassembled WGS sequence"/>
</dbReference>
<feature type="region of interest" description="Disordered" evidence="1">
    <location>
        <begin position="1"/>
        <end position="104"/>
    </location>
</feature>
<reference evidence="2 3" key="1">
    <citation type="submission" date="2015-06" db="EMBL/GenBank/DDBJ databases">
        <title>Survival trade-offs in plant roots during colonization by closely related pathogenic and mutualistic fungi.</title>
        <authorList>
            <person name="Hacquard S."/>
            <person name="Kracher B."/>
            <person name="Hiruma K."/>
            <person name="Weinman A."/>
            <person name="Muench P."/>
            <person name="Garrido Oter R."/>
            <person name="Ver Loren van Themaat E."/>
            <person name="Dallerey J.-F."/>
            <person name="Damm U."/>
            <person name="Henrissat B."/>
            <person name="Lespinet O."/>
            <person name="Thon M."/>
            <person name="Kemen E."/>
            <person name="McHardy A.C."/>
            <person name="Schulze-Lefert P."/>
            <person name="O'Connell R.J."/>
        </authorList>
    </citation>
    <scope>NUCLEOTIDE SEQUENCE [LARGE SCALE GENOMIC DNA]</scope>
    <source>
        <strain evidence="2 3">MAFF 238704</strain>
    </source>
</reference>
<sequence>LALPSSFDLPKPPSKQHLSSSRQTTTVKLLSTSPIHTSKMPEGRQSPSPERQTGAQQQDPPASGTGTDDASNKDNANKQSLESLSSNPKGPLDDNLKEKFAKTQ</sequence>
<comment type="caution">
    <text evidence="2">The sequence shown here is derived from an EMBL/GenBank/DDBJ whole genome shotgun (WGS) entry which is preliminary data.</text>
</comment>
<dbReference type="EMBL" id="LFIW01002722">
    <property type="protein sequence ID" value="KZL63918.1"/>
    <property type="molecule type" value="Genomic_DNA"/>
</dbReference>
<evidence type="ECO:0000313" key="3">
    <source>
        <dbReference type="Proteomes" id="UP000076584"/>
    </source>
</evidence>
<feature type="compositionally biased region" description="Polar residues" evidence="1">
    <location>
        <begin position="16"/>
        <end position="36"/>
    </location>
</feature>
<feature type="compositionally biased region" description="Polar residues" evidence="1">
    <location>
        <begin position="45"/>
        <end position="69"/>
    </location>
</feature>
<evidence type="ECO:0000256" key="1">
    <source>
        <dbReference type="SAM" id="MobiDB-lite"/>
    </source>
</evidence>
<dbReference type="AlphaFoldDB" id="A0A166LTN4"/>
<gene>
    <name evidence="2" type="ORF">CI238_07642</name>
</gene>
<evidence type="ECO:0000313" key="2">
    <source>
        <dbReference type="EMBL" id="KZL63918.1"/>
    </source>
</evidence>
<accession>A0A166LTN4</accession>